<accession>A0A2G9TS67</accession>
<dbReference type="EMBL" id="KZ355724">
    <property type="protein sequence ID" value="PIO60312.1"/>
    <property type="molecule type" value="Genomic_DNA"/>
</dbReference>
<organism evidence="1 2">
    <name type="scientific">Teladorsagia circumcincta</name>
    <name type="common">Brown stomach worm</name>
    <name type="synonym">Ostertagia circumcincta</name>
    <dbReference type="NCBI Taxonomy" id="45464"/>
    <lineage>
        <taxon>Eukaryota</taxon>
        <taxon>Metazoa</taxon>
        <taxon>Ecdysozoa</taxon>
        <taxon>Nematoda</taxon>
        <taxon>Chromadorea</taxon>
        <taxon>Rhabditida</taxon>
        <taxon>Rhabditina</taxon>
        <taxon>Rhabditomorpha</taxon>
        <taxon>Strongyloidea</taxon>
        <taxon>Trichostrongylidae</taxon>
        <taxon>Teladorsagia</taxon>
    </lineage>
</organism>
<dbReference type="AlphaFoldDB" id="A0A2G9TS67"/>
<evidence type="ECO:0000313" key="1">
    <source>
        <dbReference type="EMBL" id="PIO60312.1"/>
    </source>
</evidence>
<keyword evidence="2" id="KW-1185">Reference proteome</keyword>
<feature type="non-terminal residue" evidence="1">
    <location>
        <position position="108"/>
    </location>
</feature>
<name>A0A2G9TS67_TELCI</name>
<dbReference type="Gene3D" id="3.50.50.60">
    <property type="entry name" value="FAD/NAD(P)-binding domain"/>
    <property type="match status" value="1"/>
</dbReference>
<proteinExistence type="predicted"/>
<sequence length="108" mass="12548">LMEHGIIYPTSRIESTWLHVLPYGYPIPTLNRDKELQKAHKALEMANIYSRGRFGSWRYEAANQDHSFTMGTEIELLANVKILNVDLVFCCVGRRRNQKVVSYCEICE</sequence>
<dbReference type="Proteomes" id="UP000230423">
    <property type="component" value="Unassembled WGS sequence"/>
</dbReference>
<feature type="non-terminal residue" evidence="1">
    <location>
        <position position="1"/>
    </location>
</feature>
<reference evidence="1 2" key="1">
    <citation type="submission" date="2015-09" db="EMBL/GenBank/DDBJ databases">
        <title>Draft genome of the parasitic nematode Teladorsagia circumcincta isolate WARC Sus (inbred).</title>
        <authorList>
            <person name="Mitreva M."/>
        </authorList>
    </citation>
    <scope>NUCLEOTIDE SEQUENCE [LARGE SCALE GENOMIC DNA]</scope>
    <source>
        <strain evidence="1 2">S</strain>
    </source>
</reference>
<dbReference type="InterPro" id="IPR036188">
    <property type="entry name" value="FAD/NAD-bd_sf"/>
</dbReference>
<dbReference type="OrthoDB" id="38045at2759"/>
<evidence type="ECO:0000313" key="2">
    <source>
        <dbReference type="Proteomes" id="UP000230423"/>
    </source>
</evidence>
<gene>
    <name evidence="1" type="ORF">TELCIR_18194</name>
</gene>
<protein>
    <submittedName>
        <fullName evidence="1">Uncharacterized protein</fullName>
    </submittedName>
</protein>